<dbReference type="InterPro" id="IPR051450">
    <property type="entry name" value="Gfo/Idh/MocA_Oxidoreductases"/>
</dbReference>
<feature type="region of interest" description="Disordered" evidence="1">
    <location>
        <begin position="1"/>
        <end position="49"/>
    </location>
</feature>
<dbReference type="Pfam" id="PF01408">
    <property type="entry name" value="GFO_IDH_MocA"/>
    <property type="match status" value="1"/>
</dbReference>
<dbReference type="InterPro" id="IPR036291">
    <property type="entry name" value="NAD(P)-bd_dom_sf"/>
</dbReference>
<dbReference type="Pfam" id="PF22725">
    <property type="entry name" value="GFO_IDH_MocA_C3"/>
    <property type="match status" value="1"/>
</dbReference>
<dbReference type="PANTHER" id="PTHR43377:SF1">
    <property type="entry name" value="BILIVERDIN REDUCTASE A"/>
    <property type="match status" value="1"/>
</dbReference>
<dbReference type="Gene3D" id="3.30.360.10">
    <property type="entry name" value="Dihydrodipicolinate Reductase, domain 2"/>
    <property type="match status" value="1"/>
</dbReference>
<keyword evidence="5" id="KW-1185">Reference proteome</keyword>
<evidence type="ECO:0000259" key="3">
    <source>
        <dbReference type="Pfam" id="PF22725"/>
    </source>
</evidence>
<dbReference type="EMBL" id="CP063458">
    <property type="protein sequence ID" value="QOV90329.1"/>
    <property type="molecule type" value="Genomic_DNA"/>
</dbReference>
<feature type="region of interest" description="Disordered" evidence="1">
    <location>
        <begin position="444"/>
        <end position="464"/>
    </location>
</feature>
<dbReference type="SUPFAM" id="SSF55347">
    <property type="entry name" value="Glyceraldehyde-3-phosphate dehydrogenase-like, C-terminal domain"/>
    <property type="match status" value="1"/>
</dbReference>
<reference evidence="4 5" key="1">
    <citation type="submission" date="2020-10" db="EMBL/GenBank/DDBJ databases">
        <title>Wide distribution of Phycisphaera-like planctomycetes from WD2101 soil group in peatlands and genome analysis of the first cultivated representative.</title>
        <authorList>
            <person name="Dedysh S.N."/>
            <person name="Beletsky A.V."/>
            <person name="Ivanova A."/>
            <person name="Kulichevskaya I.S."/>
            <person name="Suzina N.E."/>
            <person name="Philippov D.A."/>
            <person name="Rakitin A.L."/>
            <person name="Mardanov A.V."/>
            <person name="Ravin N.V."/>
        </authorList>
    </citation>
    <scope>NUCLEOTIDE SEQUENCE [LARGE SCALE GENOMIC DNA]</scope>
    <source>
        <strain evidence="4 5">M1803</strain>
    </source>
</reference>
<dbReference type="InterPro" id="IPR000683">
    <property type="entry name" value="Gfo/Idh/MocA-like_OxRdtase_N"/>
</dbReference>
<dbReference type="AlphaFoldDB" id="A0A7M2WY32"/>
<feature type="region of interest" description="Disordered" evidence="1">
    <location>
        <begin position="73"/>
        <end position="94"/>
    </location>
</feature>
<evidence type="ECO:0000313" key="4">
    <source>
        <dbReference type="EMBL" id="QOV90329.1"/>
    </source>
</evidence>
<dbReference type="GO" id="GO:0000166">
    <property type="term" value="F:nucleotide binding"/>
    <property type="evidence" value="ECO:0007669"/>
    <property type="project" value="InterPro"/>
</dbReference>
<gene>
    <name evidence="4" type="ORF">IPV69_02860</name>
</gene>
<sequence>MTEAPAASAAPAGTSTRIGRTTSSAKPSLTRSSGSPRVKSPAVASTANAPTWTRCSPIATRTPPRKQFLKVSIRPSSQPNWNRSTARSAARRRAVRSPARSCFTKWRRNSSNQTDVTLHPPKTRIALVGAGNWGWQHARVFSTRADCQLVAVASRSKDRADERARQFGIAPYTDITTMCREQSPDLICVSLPNQAHFTPTLEVIRSGCPLFVEKPFVFHLTEADTLLAEAASRKLFFGINFNHRYAKPIALARQAIDAGKLGDIVFCHWRFGGTGGTDHPFNNLIETQCHALDMLEYLCGPIDSVMAEMTDKTKPGVYRTLVLALHFRNGAVGSLVGSYDSSYTYPGTHQLEINGTRGRVLVEETVKRFTFSEAGNETSQVWQAGYFNDRDRDFYQTFDAHAAAMIDARRNGQEPPVHARAGRRALLLAMAAIESFKGGKRVDVETDSWDASPPAPILAPPANP</sequence>
<dbReference type="SUPFAM" id="SSF51735">
    <property type="entry name" value="NAD(P)-binding Rossmann-fold domains"/>
    <property type="match status" value="1"/>
</dbReference>
<dbReference type="Gene3D" id="3.40.50.720">
    <property type="entry name" value="NAD(P)-binding Rossmann-like Domain"/>
    <property type="match status" value="1"/>
</dbReference>
<dbReference type="InterPro" id="IPR055170">
    <property type="entry name" value="GFO_IDH_MocA-like_dom"/>
</dbReference>
<evidence type="ECO:0000313" key="5">
    <source>
        <dbReference type="Proteomes" id="UP000593765"/>
    </source>
</evidence>
<feature type="domain" description="Gfo/Idh/MocA-like oxidoreductase N-terminal" evidence="2">
    <location>
        <begin position="124"/>
        <end position="240"/>
    </location>
</feature>
<evidence type="ECO:0000256" key="1">
    <source>
        <dbReference type="SAM" id="MobiDB-lite"/>
    </source>
</evidence>
<feature type="compositionally biased region" description="Low complexity" evidence="1">
    <location>
        <begin position="1"/>
        <end position="24"/>
    </location>
</feature>
<dbReference type="Proteomes" id="UP000593765">
    <property type="component" value="Chromosome"/>
</dbReference>
<protein>
    <submittedName>
        <fullName evidence="4">Gfo/Idh/MocA family oxidoreductase</fullName>
    </submittedName>
</protein>
<evidence type="ECO:0000259" key="2">
    <source>
        <dbReference type="Pfam" id="PF01408"/>
    </source>
</evidence>
<feature type="compositionally biased region" description="Pro residues" evidence="1">
    <location>
        <begin position="453"/>
        <end position="464"/>
    </location>
</feature>
<proteinExistence type="predicted"/>
<feature type="compositionally biased region" description="Polar residues" evidence="1">
    <location>
        <begin position="25"/>
        <end position="35"/>
    </location>
</feature>
<dbReference type="PANTHER" id="PTHR43377">
    <property type="entry name" value="BILIVERDIN REDUCTASE A"/>
    <property type="match status" value="1"/>
</dbReference>
<accession>A0A7M2WY32</accession>
<organism evidence="4 5">
    <name type="scientific">Humisphaera borealis</name>
    <dbReference type="NCBI Taxonomy" id="2807512"/>
    <lineage>
        <taxon>Bacteria</taxon>
        <taxon>Pseudomonadati</taxon>
        <taxon>Planctomycetota</taxon>
        <taxon>Phycisphaerae</taxon>
        <taxon>Tepidisphaerales</taxon>
        <taxon>Tepidisphaeraceae</taxon>
        <taxon>Humisphaera</taxon>
    </lineage>
</organism>
<feature type="domain" description="GFO/IDH/MocA-like oxidoreductase" evidence="3">
    <location>
        <begin position="251"/>
        <end position="360"/>
    </location>
</feature>
<name>A0A7M2WY32_9BACT</name>
<dbReference type="KEGG" id="hbs:IPV69_02860"/>